<feature type="domain" description="VWFA" evidence="1">
    <location>
        <begin position="518"/>
        <end position="785"/>
    </location>
</feature>
<dbReference type="PANTHER" id="PTHR10579:SF43">
    <property type="entry name" value="ZINC FINGER (C3HC4-TYPE RING FINGER) FAMILY PROTEIN"/>
    <property type="match status" value="1"/>
</dbReference>
<dbReference type="PROSITE" id="PS50234">
    <property type="entry name" value="VWFA"/>
    <property type="match status" value="1"/>
</dbReference>
<dbReference type="Gene3D" id="2.60.40.10">
    <property type="entry name" value="Immunoglobulins"/>
    <property type="match status" value="3"/>
</dbReference>
<comment type="caution">
    <text evidence="2">The sequence shown here is derived from an EMBL/GenBank/DDBJ whole genome shotgun (WGS) entry which is preliminary data.</text>
</comment>
<proteinExistence type="predicted"/>
<organism evidence="2 3">
    <name type="scientific">Methanoculleus methanifontis</name>
    <dbReference type="NCBI Taxonomy" id="2584086"/>
    <lineage>
        <taxon>Archaea</taxon>
        <taxon>Methanobacteriati</taxon>
        <taxon>Methanobacteriota</taxon>
        <taxon>Stenosarchaea group</taxon>
        <taxon>Methanomicrobia</taxon>
        <taxon>Methanomicrobiales</taxon>
        <taxon>Methanomicrobiaceae</taxon>
        <taxon>Methanoculleus</taxon>
    </lineage>
</organism>
<dbReference type="InterPro" id="IPR051266">
    <property type="entry name" value="CLCR"/>
</dbReference>
<name>A0ABT8M033_9EURY</name>
<dbReference type="EMBL" id="VCYI01000005">
    <property type="protein sequence ID" value="MDN7012390.1"/>
    <property type="molecule type" value="Genomic_DNA"/>
</dbReference>
<dbReference type="Gene3D" id="3.40.50.410">
    <property type="entry name" value="von Willebrand factor, type A domain"/>
    <property type="match status" value="1"/>
</dbReference>
<dbReference type="InterPro" id="IPR036465">
    <property type="entry name" value="vWFA_dom_sf"/>
</dbReference>
<dbReference type="SUPFAM" id="SSF53300">
    <property type="entry name" value="vWA-like"/>
    <property type="match status" value="1"/>
</dbReference>
<gene>
    <name evidence="2" type="ORF">FGW20_04905</name>
</gene>
<dbReference type="SMART" id="SM00327">
    <property type="entry name" value="VWA"/>
    <property type="match status" value="1"/>
</dbReference>
<dbReference type="Pfam" id="PF13519">
    <property type="entry name" value="VWA_2"/>
    <property type="match status" value="1"/>
</dbReference>
<keyword evidence="3" id="KW-1185">Reference proteome</keyword>
<dbReference type="Proteomes" id="UP001168423">
    <property type="component" value="Unassembled WGS sequence"/>
</dbReference>
<accession>A0ABT8M033</accession>
<evidence type="ECO:0000313" key="3">
    <source>
        <dbReference type="Proteomes" id="UP001168423"/>
    </source>
</evidence>
<protein>
    <submittedName>
        <fullName evidence="2">VWA domain-containing protein</fullName>
    </submittedName>
</protein>
<sequence length="1028" mass="110839">MMFQDDIRWRMDRWTYACLVVGLLLLAAPAGALIPDSITINETSWVTAGSGQTSPVTVWVLNGSDGVSGVGVELGVDSAYGSISPTHVTTDNNGKAMATFRPGTVAGTATITATVSEGVDEPLAGTGEQQIDHAAAHKVANLWYEPEVTAGETTEIIVRMVDEYGNVVDGRRENAEGTAPEEVFFMVGSPASFVGGTDEIRVPVDAAGNVTATLRVDAMAGGNIVWVQPPSPLERHSFTITSVGGLPADITQAVDPSGASVPADGDKVIELTYTLLDKYGNRAPGQGLWVNASIQRGERPAERQDVLLYSNRYGQVAITYGPEDSVGNATISATAAANASVSVSQDVEFTSTDPVNMVFSASPQSMPSGDVPGSAPALLRAKVMDIKGNPVSGETVEFEIVSNSSAPYKQTEPPALNKTSAVTINGSAVVGFTPGSFAREGEPGWNKTATGTATVRATWENVTRGCHVTRDITLTWKNYPYLSVETEVSPETVAVNDTVDVTIRVKGDGYAMQPDPIDVVLVIDRSGSMKYDIARNSGSSNERMEAAQDAANNFVDQMNSTRDRVALVSFAFDATLDQSLTNEKDEIKGAINGLSADGATNMRLAYYTAIKYLKENGRSNAVKAVILMGDGDWNYHGSPLAKGTGYPNSDPYLSTRYPQYITAILSGYPWSGSDYAFGSEKYEWYQDLPDPKGTLGRQLSWYRYSPHDMYHEGQVCDNGRFTNQNMSVYANSGDDTDRVKIYSIGFASKLDSNVERDLAVLSKATGGNYVWAGDETELRNVYAEIAGELKTEAGVDTKMDIVFEQVNVTGGDLPGADVFDYVYDDGNSTYICNQTGFEETIDQTSQWDSGQKLHFDIGTIRLGQTWETNFRLKVLTDGNINIFGPGSTITFDDDDNLTLPDTFITAIPDLNNTGITNRWLEVELADPGLGPFTDTVPLTWTVTYNGTRNIDKALAYSNDNGLSWTLFWARTVNRSTTEGETLMDVSNLPAGEYLIRLVASAEDAPEAVDTTTIPVHIGNTSRAYIKIE</sequence>
<reference evidence="2" key="1">
    <citation type="submission" date="2019-05" db="EMBL/GenBank/DDBJ databases">
        <title>Isolation and characterization of methanogens from the cold seep sediment at Four-Way Closure Ridge.</title>
        <authorList>
            <person name="You Y.-T."/>
            <person name="Chen S.-C."/>
            <person name="Zhang W.-L."/>
            <person name="Lai M.-C."/>
        </authorList>
    </citation>
    <scope>NUCLEOTIDE SEQUENCE</scope>
    <source>
        <strain evidence="2">FWC-SCC3</strain>
    </source>
</reference>
<dbReference type="PANTHER" id="PTHR10579">
    <property type="entry name" value="CALCIUM-ACTIVATED CHLORIDE CHANNEL REGULATOR"/>
    <property type="match status" value="1"/>
</dbReference>
<dbReference type="CDD" id="cd00198">
    <property type="entry name" value="vWFA"/>
    <property type="match status" value="1"/>
</dbReference>
<evidence type="ECO:0000259" key="1">
    <source>
        <dbReference type="PROSITE" id="PS50234"/>
    </source>
</evidence>
<dbReference type="InterPro" id="IPR008964">
    <property type="entry name" value="Invasin/intimin_cell_adhesion"/>
</dbReference>
<dbReference type="SUPFAM" id="SSF49373">
    <property type="entry name" value="Invasin/intimin cell-adhesion fragments"/>
    <property type="match status" value="2"/>
</dbReference>
<evidence type="ECO:0000313" key="2">
    <source>
        <dbReference type="EMBL" id="MDN7012390.1"/>
    </source>
</evidence>
<dbReference type="InterPro" id="IPR002035">
    <property type="entry name" value="VWF_A"/>
</dbReference>
<dbReference type="InterPro" id="IPR013783">
    <property type="entry name" value="Ig-like_fold"/>
</dbReference>